<evidence type="ECO:0000313" key="2">
    <source>
        <dbReference type="EMBL" id="CDJ49790.1"/>
    </source>
</evidence>
<protein>
    <submittedName>
        <fullName evidence="2">Uncharacterized protein</fullName>
    </submittedName>
</protein>
<name>U6LPS2_9EIME</name>
<dbReference type="Proteomes" id="UP000030750">
    <property type="component" value="Unassembled WGS sequence"/>
</dbReference>
<evidence type="ECO:0000313" key="3">
    <source>
        <dbReference type="Proteomes" id="UP000030750"/>
    </source>
</evidence>
<gene>
    <name evidence="2" type="ORF">EBH_0028560</name>
</gene>
<feature type="region of interest" description="Disordered" evidence="1">
    <location>
        <begin position="35"/>
        <end position="68"/>
    </location>
</feature>
<dbReference type="VEuPathDB" id="ToxoDB:EBH_0028560"/>
<organism evidence="2 3">
    <name type="scientific">Eimeria brunetti</name>
    <dbReference type="NCBI Taxonomy" id="51314"/>
    <lineage>
        <taxon>Eukaryota</taxon>
        <taxon>Sar</taxon>
        <taxon>Alveolata</taxon>
        <taxon>Apicomplexa</taxon>
        <taxon>Conoidasida</taxon>
        <taxon>Coccidia</taxon>
        <taxon>Eucoccidiorida</taxon>
        <taxon>Eimeriorina</taxon>
        <taxon>Eimeriidae</taxon>
        <taxon>Eimeria</taxon>
    </lineage>
</organism>
<feature type="compositionally biased region" description="Low complexity" evidence="1">
    <location>
        <begin position="38"/>
        <end position="48"/>
    </location>
</feature>
<accession>U6LPS2</accession>
<proteinExistence type="predicted"/>
<reference evidence="2" key="2">
    <citation type="submission" date="2013-10" db="EMBL/GenBank/DDBJ databases">
        <authorList>
            <person name="Aslett M."/>
        </authorList>
    </citation>
    <scope>NUCLEOTIDE SEQUENCE [LARGE SCALE GENOMIC DNA]</scope>
    <source>
        <strain evidence="2">Houghton</strain>
    </source>
</reference>
<sequence length="68" mass="6999">MLQLILGAIEGGDKSPLGGLPLIGGIINKIVDIEDTDSGIPSPSPSDDPALDAEKKEEPPEDVKTYGA</sequence>
<evidence type="ECO:0000256" key="1">
    <source>
        <dbReference type="SAM" id="MobiDB-lite"/>
    </source>
</evidence>
<reference evidence="2" key="1">
    <citation type="submission" date="2013-10" db="EMBL/GenBank/DDBJ databases">
        <title>Genomic analysis of the causative agents of coccidiosis in chickens.</title>
        <authorList>
            <person name="Reid A.J."/>
            <person name="Blake D."/>
            <person name="Billington K."/>
            <person name="Browne H."/>
            <person name="Dunn M."/>
            <person name="Hung S."/>
            <person name="Kawahara F."/>
            <person name="Miranda-Saavedra D."/>
            <person name="Mourier T."/>
            <person name="Nagra H."/>
            <person name="Otto T.D."/>
            <person name="Rawlings N."/>
            <person name="Sanchez A."/>
            <person name="Sanders M."/>
            <person name="Subramaniam C."/>
            <person name="Tay Y."/>
            <person name="Dear P."/>
            <person name="Doerig C."/>
            <person name="Gruber A."/>
            <person name="Parkinson J."/>
            <person name="Shirley M."/>
            <person name="Wan K.L."/>
            <person name="Berriman M."/>
            <person name="Tomley F."/>
            <person name="Pain A."/>
        </authorList>
    </citation>
    <scope>NUCLEOTIDE SEQUENCE [LARGE SCALE GENOMIC DNA]</scope>
    <source>
        <strain evidence="2">Houghton</strain>
    </source>
</reference>
<keyword evidence="3" id="KW-1185">Reference proteome</keyword>
<feature type="compositionally biased region" description="Basic and acidic residues" evidence="1">
    <location>
        <begin position="52"/>
        <end position="68"/>
    </location>
</feature>
<dbReference type="AlphaFoldDB" id="U6LPS2"/>
<dbReference type="EMBL" id="HG711862">
    <property type="protein sequence ID" value="CDJ49790.1"/>
    <property type="molecule type" value="Genomic_DNA"/>
</dbReference>